<dbReference type="STRING" id="1208324.P73_4252"/>
<dbReference type="InterPro" id="IPR013766">
    <property type="entry name" value="Thioredoxin_domain"/>
</dbReference>
<reference evidence="3 4" key="1">
    <citation type="journal article" date="2014" name="Int. J. Syst. Evol. Microbiol.">
        <title>Celeribacter indicus sp. nov., a polycyclic aromatic hydrocarbon-degrading bacterium from deep-sea sediment and reclassification of Huaishuia halophila as Celeribacter halophilus comb. nov.</title>
        <authorList>
            <person name="Lai Q."/>
            <person name="Cao J."/>
            <person name="Yuan J."/>
            <person name="Li F."/>
            <person name="Shao Z."/>
        </authorList>
    </citation>
    <scope>NUCLEOTIDE SEQUENCE [LARGE SCALE GENOMIC DNA]</scope>
    <source>
        <strain evidence="3">P73</strain>
    </source>
</reference>
<dbReference type="Proteomes" id="UP000031521">
    <property type="component" value="Chromosome"/>
</dbReference>
<dbReference type="Pfam" id="PF00578">
    <property type="entry name" value="AhpC-TSA"/>
    <property type="match status" value="1"/>
</dbReference>
<evidence type="ECO:0000313" key="4">
    <source>
        <dbReference type="Proteomes" id="UP000031521"/>
    </source>
</evidence>
<evidence type="ECO:0000256" key="1">
    <source>
        <dbReference type="ARBA" id="ARBA00023284"/>
    </source>
</evidence>
<dbReference type="InterPro" id="IPR036249">
    <property type="entry name" value="Thioredoxin-like_sf"/>
</dbReference>
<proteinExistence type="predicted"/>
<dbReference type="KEGG" id="cid:P73_4252"/>
<dbReference type="InterPro" id="IPR017937">
    <property type="entry name" value="Thioredoxin_CS"/>
</dbReference>
<keyword evidence="4" id="KW-1185">Reference proteome</keyword>
<evidence type="ECO:0000259" key="2">
    <source>
        <dbReference type="PROSITE" id="PS51352"/>
    </source>
</evidence>
<dbReference type="PROSITE" id="PS00194">
    <property type="entry name" value="THIOREDOXIN_1"/>
    <property type="match status" value="1"/>
</dbReference>
<feature type="domain" description="Thioredoxin" evidence="2">
    <location>
        <begin position="68"/>
        <end position="214"/>
    </location>
</feature>
<dbReference type="SUPFAM" id="SSF52833">
    <property type="entry name" value="Thioredoxin-like"/>
    <property type="match status" value="1"/>
</dbReference>
<dbReference type="EMBL" id="CP004393">
    <property type="protein sequence ID" value="AJE48967.1"/>
    <property type="molecule type" value="Genomic_DNA"/>
</dbReference>
<dbReference type="GO" id="GO:0015036">
    <property type="term" value="F:disulfide oxidoreductase activity"/>
    <property type="evidence" value="ECO:0007669"/>
    <property type="project" value="UniProtKB-ARBA"/>
</dbReference>
<dbReference type="Gene3D" id="3.40.30.10">
    <property type="entry name" value="Glutaredoxin"/>
    <property type="match status" value="1"/>
</dbReference>
<organism evidence="3 4">
    <name type="scientific">Celeribacter indicus</name>
    <dbReference type="NCBI Taxonomy" id="1208324"/>
    <lineage>
        <taxon>Bacteria</taxon>
        <taxon>Pseudomonadati</taxon>
        <taxon>Pseudomonadota</taxon>
        <taxon>Alphaproteobacteria</taxon>
        <taxon>Rhodobacterales</taxon>
        <taxon>Roseobacteraceae</taxon>
        <taxon>Celeribacter</taxon>
    </lineage>
</organism>
<accession>A0A0B5E9G2</accession>
<dbReference type="InterPro" id="IPR050553">
    <property type="entry name" value="Thioredoxin_ResA/DsbE_sf"/>
</dbReference>
<dbReference type="AlphaFoldDB" id="A0A0B5E9G2"/>
<dbReference type="InterPro" id="IPR000866">
    <property type="entry name" value="AhpC/TSA"/>
</dbReference>
<dbReference type="PROSITE" id="PS51352">
    <property type="entry name" value="THIOREDOXIN_2"/>
    <property type="match status" value="1"/>
</dbReference>
<sequence length="218" mass="23459">MASGPAANRPPHIAFDFLSAMDVSRMLKKLIAATLYTALSLGAIPASGADLERAAALREDSLQKLSFHDTPKPVSDVVFTDPEGGEHRLSDHSGKLVLLNFWATWCAPCRKEMPELDALQTAYGAEGLEVLTVATGRNPLPAIRKFYDETDLTALPVLLDPQSALARDMAVLGLPVTVLIDPEGQEIARMTGDAEWFSSSAKALTEELLRQYGLASAP</sequence>
<dbReference type="CDD" id="cd02966">
    <property type="entry name" value="TlpA_like_family"/>
    <property type="match status" value="1"/>
</dbReference>
<gene>
    <name evidence="3" type="ORF">P73_4252</name>
</gene>
<protein>
    <submittedName>
        <fullName evidence="3">Redoxin</fullName>
    </submittedName>
</protein>
<evidence type="ECO:0000313" key="3">
    <source>
        <dbReference type="EMBL" id="AJE48967.1"/>
    </source>
</evidence>
<dbReference type="GO" id="GO:0016209">
    <property type="term" value="F:antioxidant activity"/>
    <property type="evidence" value="ECO:0007669"/>
    <property type="project" value="InterPro"/>
</dbReference>
<dbReference type="PANTHER" id="PTHR42852:SF18">
    <property type="entry name" value="CHROMOSOME UNDETERMINED SCAFFOLD_47, WHOLE GENOME SHOTGUN SEQUENCE"/>
    <property type="match status" value="1"/>
</dbReference>
<dbReference type="PANTHER" id="PTHR42852">
    <property type="entry name" value="THIOL:DISULFIDE INTERCHANGE PROTEIN DSBE"/>
    <property type="match status" value="1"/>
</dbReference>
<name>A0A0B5E9G2_9RHOB</name>
<dbReference type="HOGENOM" id="CLU_042529_11_0_5"/>
<keyword evidence="1" id="KW-0676">Redox-active center</keyword>